<dbReference type="Pfam" id="PF05406">
    <property type="entry name" value="WGR"/>
    <property type="match status" value="1"/>
</dbReference>
<name>A0A1Q9B3N6_9HYPH</name>
<dbReference type="AlphaFoldDB" id="A0A1Q9B3N6"/>
<evidence type="ECO:0000259" key="1">
    <source>
        <dbReference type="PROSITE" id="PS51977"/>
    </source>
</evidence>
<dbReference type="InterPro" id="IPR008893">
    <property type="entry name" value="WGR_domain"/>
</dbReference>
<dbReference type="RefSeq" id="WP_075625402.1">
    <property type="nucleotide sequence ID" value="NZ_FOAM01000026.1"/>
</dbReference>
<feature type="domain" description="WGR" evidence="1">
    <location>
        <begin position="1"/>
        <end position="85"/>
    </location>
</feature>
<comment type="caution">
    <text evidence="2">The sequence shown here is derived from an EMBL/GenBank/DDBJ whole genome shotgun (WGS) entry which is preliminary data.</text>
</comment>
<dbReference type="CDD" id="cd07996">
    <property type="entry name" value="WGR_MMR_like"/>
    <property type="match status" value="1"/>
</dbReference>
<evidence type="ECO:0000313" key="2">
    <source>
        <dbReference type="EMBL" id="OLP62670.1"/>
    </source>
</evidence>
<dbReference type="InterPro" id="IPR049809">
    <property type="entry name" value="YehF/YfeS-like_WGR"/>
</dbReference>
<dbReference type="SMART" id="SM00773">
    <property type="entry name" value="WGR"/>
    <property type="match status" value="1"/>
</dbReference>
<organism evidence="2 3">
    <name type="scientific">Xaviernesmea oryzae</name>
    <dbReference type="NCBI Taxonomy" id="464029"/>
    <lineage>
        <taxon>Bacteria</taxon>
        <taxon>Pseudomonadati</taxon>
        <taxon>Pseudomonadota</taxon>
        <taxon>Alphaproteobacteria</taxon>
        <taxon>Hyphomicrobiales</taxon>
        <taxon>Rhizobiaceae</taxon>
        <taxon>Rhizobium/Agrobacterium group</taxon>
        <taxon>Xaviernesmea</taxon>
    </lineage>
</organism>
<sequence>MLSQPYRAYIEREDATKNMARFYALTIEPTLFGDVCLTRCWGRIGTRGQKMTHSFKGEKEAVALFLDLLQAKHKRGYRPRQSSRR</sequence>
<dbReference type="EMBL" id="MKIP01000022">
    <property type="protein sequence ID" value="OLP62670.1"/>
    <property type="molecule type" value="Genomic_DNA"/>
</dbReference>
<dbReference type="SUPFAM" id="SSF142921">
    <property type="entry name" value="WGR domain-like"/>
    <property type="match status" value="1"/>
</dbReference>
<accession>A0A1Q9B3N6</accession>
<proteinExistence type="predicted"/>
<dbReference type="PROSITE" id="PS51977">
    <property type="entry name" value="WGR"/>
    <property type="match status" value="1"/>
</dbReference>
<reference evidence="2 3" key="1">
    <citation type="submission" date="2016-09" db="EMBL/GenBank/DDBJ databases">
        <title>Rhizobium sp. nov., a novel species isolated from the rice rhizosphere.</title>
        <authorList>
            <person name="Zhao J."/>
            <person name="Zhang X."/>
        </authorList>
    </citation>
    <scope>NUCLEOTIDE SEQUENCE [LARGE SCALE GENOMIC DNA]</scope>
    <source>
        <strain evidence="2 3">1.7048</strain>
    </source>
</reference>
<protein>
    <submittedName>
        <fullName evidence="2">WGR domain-containing protein</fullName>
    </submittedName>
</protein>
<dbReference type="OrthoDB" id="5801306at2"/>
<dbReference type="Proteomes" id="UP000186364">
    <property type="component" value="Unassembled WGS sequence"/>
</dbReference>
<dbReference type="InterPro" id="IPR036930">
    <property type="entry name" value="WGR_dom_sf"/>
</dbReference>
<dbReference type="Gene3D" id="2.20.140.10">
    <property type="entry name" value="WGR domain"/>
    <property type="match status" value="1"/>
</dbReference>
<gene>
    <name evidence="2" type="ORF">BJF93_07210</name>
</gene>
<keyword evidence="3" id="KW-1185">Reference proteome</keyword>
<evidence type="ECO:0000313" key="3">
    <source>
        <dbReference type="Proteomes" id="UP000186364"/>
    </source>
</evidence>